<dbReference type="PANTHER" id="PTHR19871">
    <property type="entry name" value="BETA TRANSDUCIN-RELATED PROTEIN"/>
    <property type="match status" value="1"/>
</dbReference>
<dbReference type="HOGENOM" id="CLU_568879_0_0_1"/>
<feature type="non-terminal residue" evidence="4">
    <location>
        <position position="631"/>
    </location>
</feature>
<keyword evidence="2" id="KW-0677">Repeat</keyword>
<name>G0NTI9_CAEBE</name>
<evidence type="ECO:0000259" key="3">
    <source>
        <dbReference type="Pfam" id="PF25469"/>
    </source>
</evidence>
<feature type="domain" description="NWD1/2-like winged helix-turn-helix" evidence="3">
    <location>
        <begin position="543"/>
        <end position="631"/>
    </location>
</feature>
<evidence type="ECO:0000313" key="5">
    <source>
        <dbReference type="Proteomes" id="UP000008068"/>
    </source>
</evidence>
<sequence>MFKGSQMTTDITIKSEKRLPYASTLFIVGNDAEEFNIERRTLWQDVLPDLQNLAFQSNFDLEFCDVSLENGELSNYAAEHVIEMWKENPRSWIVVLLGNRYGNVSVPTTLRKEEYESIRSSIFEENGNVRVFEKAYTIDRNTAIEEYRLVPSSIKDKKQLAEIIRALQAGAKAAHEEGTINQVHEQRQNRFFSSPLESFVRAVLQVSPCRCLFLLRKFDQLVADPNAPNAFLEVNELNSRKIEDLKNEVTLKMNDRVMTHVLRPESIDINYFFNSRDGDKYRERIARQFNEKLKNHLADINPPIRPEPPRSPIALAIEDSRAHIEYLEQQLSLGNLKRDYDKRLDELAGVKVNRGVFLIQGTELCGKTQALCRLYDKISSKDAYKVIFFTNLTYSSNFAHEAWRTICLNVCSIANIDPKEVLEHFKLNEVLKCLEEVVQKADKPVCIFIDDVHLLKFGHLLSQIGRRTETAPDKLSLFMTSSNVSPVNAVFAVTQTVNVDVISENEVVGMVQKMAEKVDKKLTNEQISSIRPLVAGKDGILLAKSVTHEILLSGNSSMKGGIDGRMSRIEKEFGKIAVAQVVKYISVASHGLTRLEIHDVISANKEILEEMNMPVVFSLLTLDNIIEALGP</sequence>
<dbReference type="Proteomes" id="UP000008068">
    <property type="component" value="Unassembled WGS sequence"/>
</dbReference>
<proteinExistence type="predicted"/>
<dbReference type="InterPro" id="IPR057588">
    <property type="entry name" value="NWD1/2-like_WH"/>
</dbReference>
<dbReference type="Pfam" id="PF25469">
    <property type="entry name" value="WHD_NWD1"/>
    <property type="match status" value="1"/>
</dbReference>
<dbReference type="InterPro" id="IPR027417">
    <property type="entry name" value="P-loop_NTPase"/>
</dbReference>
<protein>
    <submittedName>
        <fullName evidence="4">CBN-QUI-1 protein</fullName>
    </submittedName>
</protein>
<dbReference type="AlphaFoldDB" id="G0NTI9"/>
<dbReference type="STRING" id="135651.G0NTI9"/>
<dbReference type="OrthoDB" id="9990676at2759"/>
<dbReference type="EMBL" id="GL379943">
    <property type="protein sequence ID" value="EGT37210.1"/>
    <property type="molecule type" value="Genomic_DNA"/>
</dbReference>
<accession>G0NTI9</accession>
<dbReference type="PANTHER" id="PTHR19871:SF38">
    <property type="entry name" value="PROTEIN QUI-1"/>
    <property type="match status" value="1"/>
</dbReference>
<keyword evidence="5" id="KW-1185">Reference proteome</keyword>
<evidence type="ECO:0000256" key="1">
    <source>
        <dbReference type="ARBA" id="ARBA00022574"/>
    </source>
</evidence>
<reference evidence="5" key="1">
    <citation type="submission" date="2011-07" db="EMBL/GenBank/DDBJ databases">
        <authorList>
            <consortium name="Caenorhabditis brenneri Sequencing and Analysis Consortium"/>
            <person name="Wilson R.K."/>
        </authorList>
    </citation>
    <scope>NUCLEOTIDE SEQUENCE [LARGE SCALE GENOMIC DNA]</scope>
    <source>
        <strain evidence="5">PB2801</strain>
    </source>
</reference>
<evidence type="ECO:0000256" key="2">
    <source>
        <dbReference type="ARBA" id="ARBA00022737"/>
    </source>
</evidence>
<dbReference type="InParanoid" id="G0NTI9"/>
<evidence type="ECO:0000313" key="4">
    <source>
        <dbReference type="EMBL" id="EGT37210.1"/>
    </source>
</evidence>
<dbReference type="Gene3D" id="3.40.50.300">
    <property type="entry name" value="P-loop containing nucleotide triphosphate hydrolases"/>
    <property type="match status" value="1"/>
</dbReference>
<gene>
    <name evidence="4" type="primary">Cbn-qui-1</name>
    <name evidence="4" type="ORF">CAEBREN_18911</name>
</gene>
<keyword evidence="1" id="KW-0853">WD repeat</keyword>
<organism evidence="5">
    <name type="scientific">Caenorhabditis brenneri</name>
    <name type="common">Nematode worm</name>
    <dbReference type="NCBI Taxonomy" id="135651"/>
    <lineage>
        <taxon>Eukaryota</taxon>
        <taxon>Metazoa</taxon>
        <taxon>Ecdysozoa</taxon>
        <taxon>Nematoda</taxon>
        <taxon>Chromadorea</taxon>
        <taxon>Rhabditida</taxon>
        <taxon>Rhabditina</taxon>
        <taxon>Rhabditomorpha</taxon>
        <taxon>Rhabditoidea</taxon>
        <taxon>Rhabditidae</taxon>
        <taxon>Peloderinae</taxon>
        <taxon>Caenorhabditis</taxon>
    </lineage>
</organism>
<dbReference type="InterPro" id="IPR052752">
    <property type="entry name" value="NACHT-WD_repeat"/>
</dbReference>
<dbReference type="eggNOG" id="KOG4155">
    <property type="taxonomic scope" value="Eukaryota"/>
</dbReference>
<dbReference type="SUPFAM" id="SSF52540">
    <property type="entry name" value="P-loop containing nucleoside triphosphate hydrolases"/>
    <property type="match status" value="1"/>
</dbReference>